<dbReference type="Pfam" id="PF04082">
    <property type="entry name" value="Fungal_trans"/>
    <property type="match status" value="1"/>
</dbReference>
<evidence type="ECO:0000313" key="9">
    <source>
        <dbReference type="Proteomes" id="UP001321749"/>
    </source>
</evidence>
<feature type="domain" description="Zn(2)-C6 fungal-type" evidence="7">
    <location>
        <begin position="21"/>
        <end position="57"/>
    </location>
</feature>
<comment type="caution">
    <text evidence="8">The sequence shown here is derived from an EMBL/GenBank/DDBJ whole genome shotgun (WGS) entry which is preliminary data.</text>
</comment>
<dbReference type="CDD" id="cd12148">
    <property type="entry name" value="fungal_TF_MHR"/>
    <property type="match status" value="1"/>
</dbReference>
<name>A0AAV9I545_9PEZI</name>
<keyword evidence="9" id="KW-1185">Reference proteome</keyword>
<dbReference type="PROSITE" id="PS50048">
    <property type="entry name" value="ZN2_CY6_FUNGAL_2"/>
    <property type="match status" value="1"/>
</dbReference>
<dbReference type="GO" id="GO:0005634">
    <property type="term" value="C:nucleus"/>
    <property type="evidence" value="ECO:0007669"/>
    <property type="project" value="UniProtKB-SubCell"/>
</dbReference>
<protein>
    <recommendedName>
        <fullName evidence="7">Zn(2)-C6 fungal-type domain-containing protein</fullName>
    </recommendedName>
</protein>
<reference evidence="8" key="2">
    <citation type="submission" date="2023-06" db="EMBL/GenBank/DDBJ databases">
        <authorList>
            <consortium name="Lawrence Berkeley National Laboratory"/>
            <person name="Mondo S.J."/>
            <person name="Hensen N."/>
            <person name="Bonometti L."/>
            <person name="Westerberg I."/>
            <person name="Brannstrom I.O."/>
            <person name="Guillou S."/>
            <person name="Cros-Aarteil S."/>
            <person name="Calhoun S."/>
            <person name="Haridas S."/>
            <person name="Kuo A."/>
            <person name="Pangilinan J."/>
            <person name="Riley R."/>
            <person name="Labutti K."/>
            <person name="Andreopoulos B."/>
            <person name="Lipzen A."/>
            <person name="Chen C."/>
            <person name="Yanf M."/>
            <person name="Daum C."/>
            <person name="Ng V."/>
            <person name="Clum A."/>
            <person name="Steindorff A."/>
            <person name="Ohm R."/>
            <person name="Martin F."/>
            <person name="Silar P."/>
            <person name="Natvig D."/>
            <person name="Lalanne C."/>
            <person name="Gautier V."/>
            <person name="Ament-Velasquez S.L."/>
            <person name="Kruys A."/>
            <person name="Hutchinson M.I."/>
            <person name="Powell A.J."/>
            <person name="Barry K."/>
            <person name="Miller A.N."/>
            <person name="Grigoriev I.V."/>
            <person name="Debuchy R."/>
            <person name="Gladieux P."/>
            <person name="Thoren M.H."/>
            <person name="Johannesson H."/>
        </authorList>
    </citation>
    <scope>NUCLEOTIDE SEQUENCE</scope>
    <source>
        <strain evidence="8">PSN324</strain>
    </source>
</reference>
<dbReference type="InterPro" id="IPR001138">
    <property type="entry name" value="Zn2Cys6_DnaBD"/>
</dbReference>
<feature type="compositionally biased region" description="Pro residues" evidence="6">
    <location>
        <begin position="645"/>
        <end position="657"/>
    </location>
</feature>
<evidence type="ECO:0000259" key="7">
    <source>
        <dbReference type="PROSITE" id="PS50048"/>
    </source>
</evidence>
<feature type="region of interest" description="Disordered" evidence="6">
    <location>
        <begin position="723"/>
        <end position="742"/>
    </location>
</feature>
<keyword evidence="5" id="KW-0539">Nucleus</keyword>
<feature type="region of interest" description="Disordered" evidence="6">
    <location>
        <begin position="603"/>
        <end position="677"/>
    </location>
</feature>
<dbReference type="Proteomes" id="UP001321749">
    <property type="component" value="Unassembled WGS sequence"/>
</dbReference>
<feature type="non-terminal residue" evidence="8">
    <location>
        <position position="790"/>
    </location>
</feature>
<evidence type="ECO:0000256" key="1">
    <source>
        <dbReference type="ARBA" id="ARBA00004123"/>
    </source>
</evidence>
<accession>A0AAV9I545</accession>
<feature type="compositionally biased region" description="Basic and acidic residues" evidence="6">
    <location>
        <begin position="62"/>
        <end position="89"/>
    </location>
</feature>
<dbReference type="GO" id="GO:0006351">
    <property type="term" value="P:DNA-templated transcription"/>
    <property type="evidence" value="ECO:0007669"/>
    <property type="project" value="InterPro"/>
</dbReference>
<dbReference type="SUPFAM" id="SSF57701">
    <property type="entry name" value="Zn2/Cys6 DNA-binding domain"/>
    <property type="match status" value="1"/>
</dbReference>
<comment type="subcellular location">
    <subcellularLocation>
        <location evidence="1">Nucleus</location>
    </subcellularLocation>
</comment>
<keyword evidence="2" id="KW-0479">Metal-binding</keyword>
<dbReference type="PANTHER" id="PTHR47338:SF5">
    <property type="entry name" value="ZN(II)2CYS6 TRANSCRIPTION FACTOR (EUROFUNG)"/>
    <property type="match status" value="1"/>
</dbReference>
<organism evidence="8 9">
    <name type="scientific">Cladorrhinum samala</name>
    <dbReference type="NCBI Taxonomy" id="585594"/>
    <lineage>
        <taxon>Eukaryota</taxon>
        <taxon>Fungi</taxon>
        <taxon>Dikarya</taxon>
        <taxon>Ascomycota</taxon>
        <taxon>Pezizomycotina</taxon>
        <taxon>Sordariomycetes</taxon>
        <taxon>Sordariomycetidae</taxon>
        <taxon>Sordariales</taxon>
        <taxon>Podosporaceae</taxon>
        <taxon>Cladorrhinum</taxon>
    </lineage>
</organism>
<feature type="region of interest" description="Disordered" evidence="6">
    <location>
        <begin position="59"/>
        <end position="89"/>
    </location>
</feature>
<dbReference type="AlphaFoldDB" id="A0AAV9I545"/>
<dbReference type="GO" id="GO:0008270">
    <property type="term" value="F:zinc ion binding"/>
    <property type="evidence" value="ECO:0007669"/>
    <property type="project" value="InterPro"/>
</dbReference>
<evidence type="ECO:0000313" key="8">
    <source>
        <dbReference type="EMBL" id="KAK4466935.1"/>
    </source>
</evidence>
<evidence type="ECO:0000256" key="5">
    <source>
        <dbReference type="ARBA" id="ARBA00023242"/>
    </source>
</evidence>
<keyword evidence="3" id="KW-0805">Transcription regulation</keyword>
<dbReference type="SMART" id="SM00066">
    <property type="entry name" value="GAL4"/>
    <property type="match status" value="1"/>
</dbReference>
<reference evidence="8" key="1">
    <citation type="journal article" date="2023" name="Mol. Phylogenet. Evol.">
        <title>Genome-scale phylogeny and comparative genomics of the fungal order Sordariales.</title>
        <authorList>
            <person name="Hensen N."/>
            <person name="Bonometti L."/>
            <person name="Westerberg I."/>
            <person name="Brannstrom I.O."/>
            <person name="Guillou S."/>
            <person name="Cros-Aarteil S."/>
            <person name="Calhoun S."/>
            <person name="Haridas S."/>
            <person name="Kuo A."/>
            <person name="Mondo S."/>
            <person name="Pangilinan J."/>
            <person name="Riley R."/>
            <person name="LaButti K."/>
            <person name="Andreopoulos B."/>
            <person name="Lipzen A."/>
            <person name="Chen C."/>
            <person name="Yan M."/>
            <person name="Daum C."/>
            <person name="Ng V."/>
            <person name="Clum A."/>
            <person name="Steindorff A."/>
            <person name="Ohm R.A."/>
            <person name="Martin F."/>
            <person name="Silar P."/>
            <person name="Natvig D.O."/>
            <person name="Lalanne C."/>
            <person name="Gautier V."/>
            <person name="Ament-Velasquez S.L."/>
            <person name="Kruys A."/>
            <person name="Hutchinson M.I."/>
            <person name="Powell A.J."/>
            <person name="Barry K."/>
            <person name="Miller A.N."/>
            <person name="Grigoriev I.V."/>
            <person name="Debuchy R."/>
            <person name="Gladieux P."/>
            <person name="Hiltunen Thoren M."/>
            <person name="Johannesson H."/>
        </authorList>
    </citation>
    <scope>NUCLEOTIDE SEQUENCE</scope>
    <source>
        <strain evidence="8">PSN324</strain>
    </source>
</reference>
<sequence>MEVQPRQNPPANVPKRRAGIACRRCRRLRTRCLQTSRGQPPCQACTAAGLDASECIFPTRGQPDEDRDYRHPRVRSEKASRRDPGKIRRDILEAPVRPAALAPKVFGKGGDQWDLLPSLPEIIDAVDNFVKHYFQLGFIPKALFRQRLETEHRKISPFFLLCILSISARLTPSLVARHGTAVRAAEVYMEHASSVAMMELYLGPNIERCQSFYLLAIAEQGSAMNPNSSINLAIAMRMATLLQLHREETYVLVNPTEDLIVSGESARRTFWMLHSQDNLHSGPRSPTLMDTADITALLPCDESDFANAREPKSRAALENTQPALANPALIADKGRSLFATLIQGHYQWGRISRRAINHDKSAAPWEPTSDYVKIQTRLREWEQDLPPDHRWSSVLLQGYKQEGIDLAYLGVTMVPRLCNIVIRKAYIHEMIKAHQNPKMALFWANMARELFQNVEALYEQIESQYTDRESDEGPGAQMAAFCVYTCGFLACYACKYPGLCPESALSRSGPLVVKRILNILDESKHIWPLANRWYDHLSKFFKSQNGTTAGVEGSMADSVSTPDPVLELFVKIRVLKSSSIIIFQREPIPHVLQRSSLNPPPLLAIQPRVMHPPTDGDDGYQTPSDTILPPLKSFTEPAPRLPSLQSPPPAPAHPVAPPTVAAVVPSPPQPPPPRQQQVLSPIIIGQPSMPTVAMIPKRSPDGLGLLIEAFDNNHHNLLHQQQQNYHHHQQPQSMSLAGTPYDPTSISPHDYYAQASLAMNDGYEHELGYFISDGLVTSPVQNWVATGQMY</sequence>
<evidence type="ECO:0000256" key="4">
    <source>
        <dbReference type="ARBA" id="ARBA00023163"/>
    </source>
</evidence>
<feature type="compositionally biased region" description="Pro residues" evidence="6">
    <location>
        <begin position="665"/>
        <end position="674"/>
    </location>
</feature>
<keyword evidence="4" id="KW-0804">Transcription</keyword>
<evidence type="ECO:0000256" key="6">
    <source>
        <dbReference type="SAM" id="MobiDB-lite"/>
    </source>
</evidence>
<evidence type="ECO:0000256" key="2">
    <source>
        <dbReference type="ARBA" id="ARBA00022723"/>
    </source>
</evidence>
<dbReference type="GO" id="GO:0003677">
    <property type="term" value="F:DNA binding"/>
    <property type="evidence" value="ECO:0007669"/>
    <property type="project" value="InterPro"/>
</dbReference>
<dbReference type="GO" id="GO:0000981">
    <property type="term" value="F:DNA-binding transcription factor activity, RNA polymerase II-specific"/>
    <property type="evidence" value="ECO:0007669"/>
    <property type="project" value="InterPro"/>
</dbReference>
<dbReference type="InterPro" id="IPR007219">
    <property type="entry name" value="XnlR_reg_dom"/>
</dbReference>
<dbReference type="InterPro" id="IPR036864">
    <property type="entry name" value="Zn2-C6_fun-type_DNA-bd_sf"/>
</dbReference>
<proteinExistence type="predicted"/>
<dbReference type="EMBL" id="MU864929">
    <property type="protein sequence ID" value="KAK4466935.1"/>
    <property type="molecule type" value="Genomic_DNA"/>
</dbReference>
<dbReference type="PANTHER" id="PTHR47338">
    <property type="entry name" value="ZN(II)2CYS6 TRANSCRIPTION FACTOR (EUROFUNG)-RELATED"/>
    <property type="match status" value="1"/>
</dbReference>
<feature type="compositionally biased region" description="Polar residues" evidence="6">
    <location>
        <begin position="731"/>
        <end position="742"/>
    </location>
</feature>
<gene>
    <name evidence="8" type="ORF">QBC42DRAFT_319200</name>
</gene>
<dbReference type="InterPro" id="IPR050815">
    <property type="entry name" value="TF_fung"/>
</dbReference>
<dbReference type="Gene3D" id="4.10.240.10">
    <property type="entry name" value="Zn(2)-C6 fungal-type DNA-binding domain"/>
    <property type="match status" value="1"/>
</dbReference>
<evidence type="ECO:0000256" key="3">
    <source>
        <dbReference type="ARBA" id="ARBA00023015"/>
    </source>
</evidence>